<dbReference type="SUPFAM" id="SSF103473">
    <property type="entry name" value="MFS general substrate transporter"/>
    <property type="match status" value="1"/>
</dbReference>
<dbReference type="AlphaFoldDB" id="A0A7U9E2F3"/>
<dbReference type="PRINTS" id="PR01036">
    <property type="entry name" value="TCRTETB"/>
</dbReference>
<evidence type="ECO:0000256" key="6">
    <source>
        <dbReference type="SAM" id="MobiDB-lite"/>
    </source>
</evidence>
<dbReference type="CDD" id="cd17321">
    <property type="entry name" value="MFS_MMR_MDR_like"/>
    <property type="match status" value="1"/>
</dbReference>
<feature type="transmembrane region" description="Helical" evidence="7">
    <location>
        <begin position="87"/>
        <end position="106"/>
    </location>
</feature>
<dbReference type="GO" id="GO:0005886">
    <property type="term" value="C:plasma membrane"/>
    <property type="evidence" value="ECO:0007669"/>
    <property type="project" value="UniProtKB-SubCell"/>
</dbReference>
<organism evidence="9 10">
    <name type="scientific">Streptomyces lividans 1326</name>
    <dbReference type="NCBI Taxonomy" id="1200984"/>
    <lineage>
        <taxon>Bacteria</taxon>
        <taxon>Bacillati</taxon>
        <taxon>Actinomycetota</taxon>
        <taxon>Actinomycetes</taxon>
        <taxon>Kitasatosporales</taxon>
        <taxon>Streptomycetaceae</taxon>
        <taxon>Streptomyces</taxon>
    </lineage>
</organism>
<feature type="transmembrane region" description="Helical" evidence="7">
    <location>
        <begin position="113"/>
        <end position="135"/>
    </location>
</feature>
<evidence type="ECO:0000256" key="3">
    <source>
        <dbReference type="ARBA" id="ARBA00022989"/>
    </source>
</evidence>
<reference evidence="10" key="1">
    <citation type="journal article" date="2013" name="Genome Biol. Evol.">
        <title>The genome sequence of Streptomyces lividans 66 reveals a novel tRNA-dependent peptide biosynthetic system within a metal-related genomic island.</title>
        <authorList>
            <person name="Cruz-Morales P."/>
            <person name="Vijgenboom E."/>
            <person name="Iruegas-Bocardo F."/>
            <person name="Girard G."/>
            <person name="Yanez-Guerra L.A."/>
            <person name="Ramos-Aboites H.E."/>
            <person name="Pernodet J.L."/>
            <person name="Anne J."/>
            <person name="van Wezel G.P."/>
            <person name="Barona-Gomez F."/>
        </authorList>
    </citation>
    <scope>NUCLEOTIDE SEQUENCE [LARGE SCALE GENOMIC DNA]</scope>
    <source>
        <strain evidence="10">1326</strain>
    </source>
</reference>
<feature type="transmembrane region" description="Helical" evidence="7">
    <location>
        <begin position="232"/>
        <end position="250"/>
    </location>
</feature>
<feature type="transmembrane region" description="Helical" evidence="7">
    <location>
        <begin position="199"/>
        <end position="220"/>
    </location>
</feature>
<evidence type="ECO:0000313" key="9">
    <source>
        <dbReference type="EMBL" id="EOY51608.1"/>
    </source>
</evidence>
<dbReference type="Gene3D" id="1.20.1250.20">
    <property type="entry name" value="MFS general substrate transporter like domains"/>
    <property type="match status" value="1"/>
</dbReference>
<evidence type="ECO:0000313" key="10">
    <source>
        <dbReference type="Proteomes" id="UP000014062"/>
    </source>
</evidence>
<evidence type="ECO:0000256" key="4">
    <source>
        <dbReference type="ARBA" id="ARBA00023136"/>
    </source>
</evidence>
<protein>
    <submittedName>
        <fullName evidence="9">Putative integral membrane efflux protein</fullName>
    </submittedName>
</protein>
<feature type="transmembrane region" description="Helical" evidence="7">
    <location>
        <begin position="300"/>
        <end position="323"/>
    </location>
</feature>
<dbReference type="PANTHER" id="PTHR42718:SF49">
    <property type="entry name" value="EXPORT PROTEIN"/>
    <property type="match status" value="1"/>
</dbReference>
<dbReference type="InterPro" id="IPR005829">
    <property type="entry name" value="Sugar_transporter_CS"/>
</dbReference>
<dbReference type="Proteomes" id="UP000014062">
    <property type="component" value="Chromosome"/>
</dbReference>
<keyword evidence="3 7" id="KW-1133">Transmembrane helix</keyword>
<feature type="transmembrane region" description="Helical" evidence="7">
    <location>
        <begin position="262"/>
        <end position="279"/>
    </location>
</feature>
<evidence type="ECO:0000256" key="2">
    <source>
        <dbReference type="ARBA" id="ARBA00022692"/>
    </source>
</evidence>
<feature type="transmembrane region" description="Helical" evidence="7">
    <location>
        <begin position="431"/>
        <end position="449"/>
    </location>
</feature>
<feature type="transmembrane region" description="Helical" evidence="7">
    <location>
        <begin position="491"/>
        <end position="511"/>
    </location>
</feature>
<evidence type="ECO:0000259" key="8">
    <source>
        <dbReference type="PROSITE" id="PS50850"/>
    </source>
</evidence>
<dbReference type="PROSITE" id="PS00216">
    <property type="entry name" value="SUGAR_TRANSPORT_1"/>
    <property type="match status" value="1"/>
</dbReference>
<dbReference type="PANTHER" id="PTHR42718">
    <property type="entry name" value="MAJOR FACILITATOR SUPERFAMILY MULTIDRUG TRANSPORTER MFSC"/>
    <property type="match status" value="1"/>
</dbReference>
<evidence type="ECO:0000256" key="7">
    <source>
        <dbReference type="SAM" id="Phobius"/>
    </source>
</evidence>
<name>A0A7U9E2F3_STRLI</name>
<accession>A0A7U9E2F3</accession>
<dbReference type="InterPro" id="IPR011701">
    <property type="entry name" value="MFS"/>
</dbReference>
<feature type="domain" description="Major facilitator superfamily (MFS) profile" evidence="8">
    <location>
        <begin position="45"/>
        <end position="515"/>
    </location>
</feature>
<dbReference type="EMBL" id="CM001889">
    <property type="protein sequence ID" value="EOY51608.1"/>
    <property type="molecule type" value="Genomic_DNA"/>
</dbReference>
<feature type="transmembrane region" description="Helical" evidence="7">
    <location>
        <begin position="335"/>
        <end position="356"/>
    </location>
</feature>
<dbReference type="GO" id="GO:0022857">
    <property type="term" value="F:transmembrane transporter activity"/>
    <property type="evidence" value="ECO:0007669"/>
    <property type="project" value="InterPro"/>
</dbReference>
<feature type="transmembrane region" description="Helical" evidence="7">
    <location>
        <begin position="394"/>
        <end position="419"/>
    </location>
</feature>
<dbReference type="InterPro" id="IPR020846">
    <property type="entry name" value="MFS_dom"/>
</dbReference>
<keyword evidence="4 7" id="KW-0472">Membrane</keyword>
<feature type="transmembrane region" description="Helical" evidence="7">
    <location>
        <begin position="168"/>
        <end position="187"/>
    </location>
</feature>
<proteinExistence type="predicted"/>
<dbReference type="PROSITE" id="PS50850">
    <property type="entry name" value="MFS"/>
    <property type="match status" value="1"/>
</dbReference>
<sequence>MAALPVVFSRMTAMNPCDRPGANHRTEARKDVRHGREDDMRTWGPLTAVCLGTFMLLLDVTIAVVALPDMARGLHASLSDLQWVMDGYALALAALLLGLGAAADVLGRRRVHVAGVVLFAVASLLCGLATGPGMLVAARGLQGLGAAAMFATTLPLLGSVYQGRRRSMALGVWGAVSGAAAAVGPVLGGLLTDGPGWRWIFWVNLPVSVAAVWLTLRVVPESRGAAGRRVDWAGTATFAAFAGAVTYGAVRAGSHGWTEGGTLVSFALAVVALGAFVAVEHRVADPLLDPRLFLRPAFSGVMLGGLAFNAAAFGVMAYTSIWLQTMLGMSPVRGGLVFVWLSLASFVVAAAGGRLLHGVPARLTIGGGLLLIAAGQFCMAFLDAGSTASALVPGLLLVGVGTGLVSPGIAGAALAAVPAERSGMAGGAVNTFRQLGYALGIAVFGTVLTSRMQDRLPHDAAHGLAGGAAGALRGVFGEHALRASFASGLNAAAVAAGAVAAVAGVLVLVLVGAGRGGRNAGVTDSAPPALEEEEATPVAPYRR</sequence>
<dbReference type="Gene3D" id="1.20.1720.10">
    <property type="entry name" value="Multidrug resistance protein D"/>
    <property type="match status" value="1"/>
</dbReference>
<keyword evidence="2 7" id="KW-0812">Transmembrane</keyword>
<feature type="transmembrane region" description="Helical" evidence="7">
    <location>
        <begin position="43"/>
        <end position="67"/>
    </location>
</feature>
<feature type="region of interest" description="Disordered" evidence="6">
    <location>
        <begin position="517"/>
        <end position="543"/>
    </location>
</feature>
<keyword evidence="5" id="KW-0046">Antibiotic resistance</keyword>
<feature type="transmembrane region" description="Helical" evidence="7">
    <location>
        <begin position="141"/>
        <end position="161"/>
    </location>
</feature>
<dbReference type="Pfam" id="PF07690">
    <property type="entry name" value="MFS_1"/>
    <property type="match status" value="1"/>
</dbReference>
<dbReference type="InterPro" id="IPR036259">
    <property type="entry name" value="MFS_trans_sf"/>
</dbReference>
<evidence type="ECO:0000256" key="1">
    <source>
        <dbReference type="ARBA" id="ARBA00004651"/>
    </source>
</evidence>
<feature type="transmembrane region" description="Helical" evidence="7">
    <location>
        <begin position="363"/>
        <end position="382"/>
    </location>
</feature>
<evidence type="ECO:0000256" key="5">
    <source>
        <dbReference type="ARBA" id="ARBA00023251"/>
    </source>
</evidence>
<dbReference type="GO" id="GO:0046677">
    <property type="term" value="P:response to antibiotic"/>
    <property type="evidence" value="ECO:0007669"/>
    <property type="project" value="UniProtKB-KW"/>
</dbReference>
<comment type="subcellular location">
    <subcellularLocation>
        <location evidence="1">Cell membrane</location>
        <topology evidence="1">Multi-pass membrane protein</topology>
    </subcellularLocation>
</comment>
<feature type="compositionally biased region" description="Low complexity" evidence="6">
    <location>
        <begin position="520"/>
        <end position="529"/>
    </location>
</feature>
<gene>
    <name evidence="9" type="ORF">SLI_6903</name>
</gene>